<keyword evidence="4" id="KW-1185">Reference proteome</keyword>
<dbReference type="Proteomes" id="UP000186039">
    <property type="component" value="Unassembled WGS sequence"/>
</dbReference>
<evidence type="ECO:0000313" key="3">
    <source>
        <dbReference type="EMBL" id="OLQ91681.1"/>
    </source>
</evidence>
<dbReference type="EMBL" id="MJMH01000172">
    <property type="protein sequence ID" value="OLQ91681.1"/>
    <property type="molecule type" value="Genomic_DNA"/>
</dbReference>
<evidence type="ECO:0000256" key="1">
    <source>
        <dbReference type="SAM" id="MobiDB-lite"/>
    </source>
</evidence>
<dbReference type="Gene3D" id="2.40.50.140">
    <property type="entry name" value="Nucleic acid-binding proteins"/>
    <property type="match status" value="1"/>
</dbReference>
<dbReference type="InterPro" id="IPR049476">
    <property type="entry name" value="SBB_BPT7"/>
</dbReference>
<protein>
    <recommendedName>
        <fullName evidence="2">Single-stranded DNA-binding protein BPT7 domain-containing protein</fullName>
    </recommendedName>
</protein>
<dbReference type="SUPFAM" id="SSF50249">
    <property type="entry name" value="Nucleic acid-binding proteins"/>
    <property type="match status" value="1"/>
</dbReference>
<evidence type="ECO:0000313" key="4">
    <source>
        <dbReference type="Proteomes" id="UP000186039"/>
    </source>
</evidence>
<feature type="compositionally biased region" description="Acidic residues" evidence="1">
    <location>
        <begin position="200"/>
        <end position="209"/>
    </location>
</feature>
<evidence type="ECO:0000259" key="2">
    <source>
        <dbReference type="Pfam" id="PF21265"/>
    </source>
</evidence>
<reference evidence="3 4" key="1">
    <citation type="submission" date="2016-09" db="EMBL/GenBank/DDBJ databases">
        <title>Genomic Taxonomy of the Vibrionaceae.</title>
        <authorList>
            <person name="Gonzalez-Castillo A."/>
            <person name="Gomez-Gil B."/>
            <person name="Enciso-Ibarra K."/>
        </authorList>
    </citation>
    <scope>NUCLEOTIDE SEQUENCE [LARGE SCALE GENOMIC DNA]</scope>
    <source>
        <strain evidence="3 4">CAIM 1902</strain>
    </source>
</reference>
<proteinExistence type="predicted"/>
<feature type="domain" description="Single-stranded DNA-binding protein BPT7" evidence="2">
    <location>
        <begin position="22"/>
        <end position="168"/>
    </location>
</feature>
<organism evidence="3 4">
    <name type="scientific">Vibrio panuliri</name>
    <dbReference type="NCBI Taxonomy" id="1381081"/>
    <lineage>
        <taxon>Bacteria</taxon>
        <taxon>Pseudomonadati</taxon>
        <taxon>Pseudomonadota</taxon>
        <taxon>Gammaproteobacteria</taxon>
        <taxon>Vibrionales</taxon>
        <taxon>Vibrionaceae</taxon>
        <taxon>Vibrio</taxon>
    </lineage>
</organism>
<dbReference type="InterPro" id="IPR012340">
    <property type="entry name" value="NA-bd_OB-fold"/>
</dbReference>
<dbReference type="Pfam" id="PF21265">
    <property type="entry name" value="SBB_T7"/>
    <property type="match status" value="1"/>
</dbReference>
<feature type="region of interest" description="Disordered" evidence="1">
    <location>
        <begin position="175"/>
        <end position="209"/>
    </location>
</feature>
<gene>
    <name evidence="3" type="ORF">BIY20_09770</name>
</gene>
<dbReference type="RefSeq" id="WP_075715055.1">
    <property type="nucleotide sequence ID" value="NZ_AP019656.1"/>
</dbReference>
<comment type="caution">
    <text evidence="3">The sequence shown here is derived from an EMBL/GenBank/DDBJ whole genome shotgun (WGS) entry which is preliminary data.</text>
</comment>
<accession>A0ABX3FG97</accession>
<sequence length="209" mass="23335">METEPNEDNLISKKNYKTYTTPTCTLKYPWLNEADTKFNAEGVYHTQFILSAEEAEPLIKLVEDAQADKVEEVQAEKGKKPRLEELPFERNEDGTVTFRCKQKATGKSRLTGKPIEFKVALFDAHGCAIAEPPIIRGGTKACIALEVVPYFVQKAGVTLRPRAVQIIELSQGGGDADSFGFGKQDGFTQEVPASKPMNKEDDDEEFNEW</sequence>
<name>A0ABX3FG97_9VIBR</name>